<comment type="subcellular location">
    <subcellularLocation>
        <location evidence="1 8">Nucleus</location>
    </subcellularLocation>
</comment>
<dbReference type="Pfam" id="PF06470">
    <property type="entry name" value="SMC_hinge"/>
    <property type="match status" value="1"/>
</dbReference>
<evidence type="ECO:0000313" key="12">
    <source>
        <dbReference type="EMBL" id="KAF2251446.1"/>
    </source>
</evidence>
<dbReference type="GO" id="GO:0007059">
    <property type="term" value="P:chromosome segregation"/>
    <property type="evidence" value="ECO:0007669"/>
    <property type="project" value="UniProtKB-ARBA"/>
</dbReference>
<dbReference type="OrthoDB" id="431497at2759"/>
<evidence type="ECO:0000256" key="4">
    <source>
        <dbReference type="ARBA" id="ARBA00022776"/>
    </source>
</evidence>
<dbReference type="AlphaFoldDB" id="A0A6A6IM17"/>
<dbReference type="GO" id="GO:0051276">
    <property type="term" value="P:chromosome organization"/>
    <property type="evidence" value="ECO:0007669"/>
    <property type="project" value="InterPro"/>
</dbReference>
<dbReference type="Proteomes" id="UP000800094">
    <property type="component" value="Unassembled WGS sequence"/>
</dbReference>
<keyword evidence="13" id="KW-1185">Reference proteome</keyword>
<gene>
    <name evidence="12" type="ORF">BU26DRAFT_454701</name>
</gene>
<dbReference type="PIRSF" id="PIRSF005719">
    <property type="entry name" value="SMC"/>
    <property type="match status" value="1"/>
</dbReference>
<dbReference type="GO" id="GO:0005694">
    <property type="term" value="C:chromosome"/>
    <property type="evidence" value="ECO:0007669"/>
    <property type="project" value="InterPro"/>
</dbReference>
<keyword evidence="5 9" id="KW-0175">Coiled coil</keyword>
<dbReference type="GO" id="GO:0005524">
    <property type="term" value="F:ATP binding"/>
    <property type="evidence" value="ECO:0007669"/>
    <property type="project" value="InterPro"/>
</dbReference>
<dbReference type="FunFam" id="3.40.50.300:FF:000370">
    <property type="entry name" value="Structural maintenance of chromosomes 3"/>
    <property type="match status" value="1"/>
</dbReference>
<feature type="coiled-coil region" evidence="9">
    <location>
        <begin position="195"/>
        <end position="380"/>
    </location>
</feature>
<dbReference type="InterPro" id="IPR010935">
    <property type="entry name" value="SMC_hinge"/>
</dbReference>
<name>A0A6A6IM17_9PLEO</name>
<evidence type="ECO:0000256" key="1">
    <source>
        <dbReference type="ARBA" id="ARBA00004123"/>
    </source>
</evidence>
<dbReference type="Gene3D" id="3.30.70.1620">
    <property type="match status" value="1"/>
</dbReference>
<organism evidence="12 13">
    <name type="scientific">Trematosphaeria pertusa</name>
    <dbReference type="NCBI Taxonomy" id="390896"/>
    <lineage>
        <taxon>Eukaryota</taxon>
        <taxon>Fungi</taxon>
        <taxon>Dikarya</taxon>
        <taxon>Ascomycota</taxon>
        <taxon>Pezizomycotina</taxon>
        <taxon>Dothideomycetes</taxon>
        <taxon>Pleosporomycetidae</taxon>
        <taxon>Pleosporales</taxon>
        <taxon>Massarineae</taxon>
        <taxon>Trematosphaeriaceae</taxon>
        <taxon>Trematosphaeria</taxon>
    </lineage>
</organism>
<evidence type="ECO:0000259" key="11">
    <source>
        <dbReference type="SMART" id="SM00968"/>
    </source>
</evidence>
<evidence type="ECO:0000256" key="5">
    <source>
        <dbReference type="ARBA" id="ARBA00023054"/>
    </source>
</evidence>
<dbReference type="EMBL" id="ML987193">
    <property type="protein sequence ID" value="KAF2251446.1"/>
    <property type="molecule type" value="Genomic_DNA"/>
</dbReference>
<feature type="coiled-coil region" evidence="9">
    <location>
        <begin position="852"/>
        <end position="942"/>
    </location>
</feature>
<dbReference type="FunFam" id="3.40.50.300:FF:000424">
    <property type="entry name" value="Structural maintenance of chromosomes 3"/>
    <property type="match status" value="1"/>
</dbReference>
<keyword evidence="4" id="KW-0498">Mitosis</keyword>
<dbReference type="PANTHER" id="PTHR43977">
    <property type="entry name" value="STRUCTURAL MAINTENANCE OF CHROMOSOMES PROTEIN 3"/>
    <property type="match status" value="1"/>
</dbReference>
<accession>A0A6A6IM17</accession>
<evidence type="ECO:0000256" key="6">
    <source>
        <dbReference type="ARBA" id="ARBA00023242"/>
    </source>
</evidence>
<dbReference type="InterPro" id="IPR027417">
    <property type="entry name" value="P-loop_NTPase"/>
</dbReference>
<feature type="region of interest" description="Disordered" evidence="10">
    <location>
        <begin position="1052"/>
        <end position="1082"/>
    </location>
</feature>
<dbReference type="SUPFAM" id="SSF75553">
    <property type="entry name" value="Smc hinge domain"/>
    <property type="match status" value="1"/>
</dbReference>
<evidence type="ECO:0000256" key="7">
    <source>
        <dbReference type="ARBA" id="ARBA00023306"/>
    </source>
</evidence>
<keyword evidence="7" id="KW-0131">Cell cycle</keyword>
<dbReference type="InterPro" id="IPR003395">
    <property type="entry name" value="RecF/RecN/SMC_N"/>
</dbReference>
<dbReference type="GO" id="GO:0005634">
    <property type="term" value="C:nucleus"/>
    <property type="evidence" value="ECO:0007669"/>
    <property type="project" value="UniProtKB-SubCell"/>
</dbReference>
<dbReference type="Gene3D" id="3.40.50.300">
    <property type="entry name" value="P-loop containing nucleotide triphosphate hydrolases"/>
    <property type="match status" value="2"/>
</dbReference>
<dbReference type="InterPro" id="IPR036277">
    <property type="entry name" value="SMC_hinge_sf"/>
</dbReference>
<protein>
    <recommendedName>
        <fullName evidence="8">Structural maintenance of chromosomes protein</fullName>
    </recommendedName>
</protein>
<dbReference type="InterPro" id="IPR024704">
    <property type="entry name" value="SMC"/>
</dbReference>
<evidence type="ECO:0000256" key="3">
    <source>
        <dbReference type="ARBA" id="ARBA00022618"/>
    </source>
</evidence>
<sequence length="1219" mass="139564">MGYIKQITIQGFKSYKDQTKIEPFSAKSNIIVGRNGAGKSNFFAAVRFVLGDDYENMSREERQALLHEGSGSAVMSAYVEVVFDNTDGRFHNSGKPEFVLRRTIGAKKDEYSMDRKNATKREVFEMLEAAGLSRSNPFYIVPQGRVTAITNMKDEERLSLLKEISGSNVYEKRRADSLKLLDDTDKKCVKIDDLVNDINDRLSELEGEKKELEAWNKNDRERRALTFALKQRQESELEAKIERIDAYRHDGVANVDSSSAQFIQNERDMEQIETEMDELRSELKLLMDDRAQLEDDRRKSTRQKAAIEIDLNELTDGQSAAQQAQRRRDAEIKRLQQLIRDRETELGELLPRYNEKRDEETDIRSQLAEAEGQRKRLEDKQGRTAFYSNKRQRDDALRKEIDNITVDLATRKSVQMQTDDDIKALRKAIGTLEKEIARLKTDLDKEGDSTLSVGEQVQKAKDKWDKIRDEQSTLYREENRTSAQLDNADRQLRHAERELSHLLDHATSRGLETLRRIQEQHNLEGIYGTIADLLEVPEPYKIATEVAAGPSLFHVICDNDDTASKAIDLLNKEKGGRLTFISLNRVQSRQVQVPQTADAQPLLPKLRYDQAYEKAMKNIFAKVVVCPELSICHSLAKTHDVLALTPDGDRAHKKGGYHGGYYDPSKCKLDAHRKVLALREQRDQLRERKTEITTELESLRQKLTAAHSDVKKMELQRNNVETSYGPMRQELRARQAELQQKKNSLEQMQRVAAEIQSKINELGSKQSDYEAEIASKFEKALSRDEEALLQTLAGTVRDLRRQLSTLTQERSDLEGRKAEIETELHENLQPNLDQLLTQQNGAGGTVTQSARLKDAERSLKKIDKTVAEYDRRIQELDEQKEQAEAQLARLEEAKAEKERTNRELARAIEKQQKGMDKRMQAREEYKAELNEIQRDIRELGTLPQEAYHKYARWSDERIMSEIEKVNKALRKYSHVNKKAFEQYESFTKSREQLAKRRSDLSGSRDSIDQMIQILDQRKDEAIARTFKQVSKYFQEVFVQLVPAGTGRLIIQRRSDREARRGRGEEDSDEEEERANGRANGARTSVENYTGVGIAVSFNSKHDEQQRIQQLSGGQKALCALALVFAIQQCDPAPFYLFDEIDANLDGQYRTAVAEMLRKLSGKGGESGEGGGQFICTTFRPEMVLVADKCYAVSYKNSTSRIDVFDREGALAFVETSQKA</sequence>
<proteinExistence type="inferred from homology"/>
<dbReference type="GO" id="GO:0016887">
    <property type="term" value="F:ATP hydrolysis activity"/>
    <property type="evidence" value="ECO:0007669"/>
    <property type="project" value="InterPro"/>
</dbReference>
<evidence type="ECO:0000256" key="2">
    <source>
        <dbReference type="ARBA" id="ARBA00005917"/>
    </source>
</evidence>
<dbReference type="Gene3D" id="1.20.1060.20">
    <property type="match status" value="1"/>
</dbReference>
<comment type="similarity">
    <text evidence="2">Belongs to the SMC family. SMC3 subfamily.</text>
</comment>
<dbReference type="Pfam" id="PF02463">
    <property type="entry name" value="SMC_N"/>
    <property type="match status" value="1"/>
</dbReference>
<dbReference type="CDD" id="cd03272">
    <property type="entry name" value="ABC_SMC3_euk"/>
    <property type="match status" value="1"/>
</dbReference>
<feature type="domain" description="SMC hinge" evidence="11">
    <location>
        <begin position="524"/>
        <end position="636"/>
    </location>
</feature>
<evidence type="ECO:0000256" key="10">
    <source>
        <dbReference type="SAM" id="MobiDB-lite"/>
    </source>
</evidence>
<feature type="coiled-coil region" evidence="9">
    <location>
        <begin position="668"/>
        <end position="823"/>
    </location>
</feature>
<dbReference type="GeneID" id="54578200"/>
<dbReference type="InterPro" id="IPR041741">
    <property type="entry name" value="SMC3_ABC_euk"/>
</dbReference>
<keyword evidence="6 8" id="KW-0539">Nucleus</keyword>
<dbReference type="SUPFAM" id="SSF52540">
    <property type="entry name" value="P-loop containing nucleoside triphosphate hydrolases"/>
    <property type="match status" value="1"/>
</dbReference>
<evidence type="ECO:0000256" key="9">
    <source>
        <dbReference type="SAM" id="Coils"/>
    </source>
</evidence>
<dbReference type="SMART" id="SM00968">
    <property type="entry name" value="SMC_hinge"/>
    <property type="match status" value="1"/>
</dbReference>
<dbReference type="GO" id="GO:0051301">
    <property type="term" value="P:cell division"/>
    <property type="evidence" value="ECO:0007669"/>
    <property type="project" value="UniProtKB-KW"/>
</dbReference>
<keyword evidence="3" id="KW-0132">Cell division</keyword>
<feature type="coiled-coil region" evidence="9">
    <location>
        <begin position="478"/>
        <end position="505"/>
    </location>
</feature>
<reference evidence="12" key="1">
    <citation type="journal article" date="2020" name="Stud. Mycol.">
        <title>101 Dothideomycetes genomes: a test case for predicting lifestyles and emergence of pathogens.</title>
        <authorList>
            <person name="Haridas S."/>
            <person name="Albert R."/>
            <person name="Binder M."/>
            <person name="Bloem J."/>
            <person name="Labutti K."/>
            <person name="Salamov A."/>
            <person name="Andreopoulos B."/>
            <person name="Baker S."/>
            <person name="Barry K."/>
            <person name="Bills G."/>
            <person name="Bluhm B."/>
            <person name="Cannon C."/>
            <person name="Castanera R."/>
            <person name="Culley D."/>
            <person name="Daum C."/>
            <person name="Ezra D."/>
            <person name="Gonzalez J."/>
            <person name="Henrissat B."/>
            <person name="Kuo A."/>
            <person name="Liang C."/>
            <person name="Lipzen A."/>
            <person name="Lutzoni F."/>
            <person name="Magnuson J."/>
            <person name="Mondo S."/>
            <person name="Nolan M."/>
            <person name="Ohm R."/>
            <person name="Pangilinan J."/>
            <person name="Park H.-J."/>
            <person name="Ramirez L."/>
            <person name="Alfaro M."/>
            <person name="Sun H."/>
            <person name="Tritt A."/>
            <person name="Yoshinaga Y."/>
            <person name="Zwiers L.-H."/>
            <person name="Turgeon B."/>
            <person name="Goodwin S."/>
            <person name="Spatafora J."/>
            <person name="Crous P."/>
            <person name="Grigoriev I."/>
        </authorList>
    </citation>
    <scope>NUCLEOTIDE SEQUENCE</scope>
    <source>
        <strain evidence="12">CBS 122368</strain>
    </source>
</reference>
<dbReference type="RefSeq" id="XP_033686450.1">
    <property type="nucleotide sequence ID" value="XM_033824870.1"/>
</dbReference>
<evidence type="ECO:0000256" key="8">
    <source>
        <dbReference type="PIRNR" id="PIRNR005719"/>
    </source>
</evidence>
<evidence type="ECO:0000313" key="13">
    <source>
        <dbReference type="Proteomes" id="UP000800094"/>
    </source>
</evidence>
<feature type="compositionally biased region" description="Basic and acidic residues" evidence="10">
    <location>
        <begin position="1052"/>
        <end position="1064"/>
    </location>
</feature>